<dbReference type="Pfam" id="PF01592">
    <property type="entry name" value="NifU_N"/>
    <property type="match status" value="1"/>
</dbReference>
<proteinExistence type="predicted"/>
<dbReference type="Proteomes" id="UP000763484">
    <property type="component" value="Unassembled WGS sequence"/>
</dbReference>
<name>A0A8T3URJ6_9ARCH</name>
<protein>
    <submittedName>
        <fullName evidence="3">Iron-sulfur cluster assembly scaffold protein</fullName>
    </submittedName>
</protein>
<dbReference type="GO" id="GO:0016226">
    <property type="term" value="P:iron-sulfur cluster assembly"/>
    <property type="evidence" value="ECO:0007669"/>
    <property type="project" value="InterPro"/>
</dbReference>
<dbReference type="EMBL" id="JADFAR010000004">
    <property type="protein sequence ID" value="MBE5728271.1"/>
    <property type="molecule type" value="Genomic_DNA"/>
</dbReference>
<sequence length="127" mass="14416">MDEMKFYELSELYKNPPHFGKMNDYTYSYEGFSPSCGDDFTVYLKIKDDNIEDASFFGYGCVISTISLSKLCDYIIGKKKDILNEIDLAKIESLVGIDKINPSRVKCATLGVDSFKKAISKENEPKH</sequence>
<dbReference type="GO" id="GO:0005506">
    <property type="term" value="F:iron ion binding"/>
    <property type="evidence" value="ECO:0007669"/>
    <property type="project" value="InterPro"/>
</dbReference>
<reference evidence="4 5" key="1">
    <citation type="submission" date="2020-09" db="EMBL/GenBank/DDBJ databases">
        <title>Genomic characterization of a novel Parvarchaeota family in acid mine drainage sediments.</title>
        <authorList>
            <person name="Luo Z.-H."/>
        </authorList>
    </citation>
    <scope>NUCLEOTIDE SEQUENCE [LARGE SCALE GENOMIC DNA]</scope>
    <source>
        <strain evidence="3">MAS1_bins.189</strain>
        <strain evidence="2">TL1-5_bins.178</strain>
    </source>
</reference>
<dbReference type="SUPFAM" id="SSF82649">
    <property type="entry name" value="SufE/NifU"/>
    <property type="match status" value="1"/>
</dbReference>
<dbReference type="Gene3D" id="3.90.1010.10">
    <property type="match status" value="1"/>
</dbReference>
<feature type="domain" description="NIF system FeS cluster assembly NifU N-terminal" evidence="1">
    <location>
        <begin position="10"/>
        <end position="121"/>
    </location>
</feature>
<dbReference type="EMBL" id="JADFAQ010000004">
    <property type="protein sequence ID" value="MBE5727813.1"/>
    <property type="molecule type" value="Genomic_DNA"/>
</dbReference>
<organism evidence="3 4">
    <name type="scientific">Candidatus Acidifodinimicrobium mancum</name>
    <dbReference type="NCBI Taxonomy" id="2898728"/>
    <lineage>
        <taxon>Archaea</taxon>
        <taxon>Candidatus Parvarchaeota</taxon>
        <taxon>Candidatus Acidifodinimicrobiaceae</taxon>
        <taxon>Candidatus Acidifodinimicrobium</taxon>
    </lineage>
</organism>
<dbReference type="PANTHER" id="PTHR10093">
    <property type="entry name" value="IRON-SULFUR CLUSTER ASSEMBLY ENZYME NIFU HOMOLOG"/>
    <property type="match status" value="1"/>
</dbReference>
<accession>A0A8T3URJ6</accession>
<dbReference type="Proteomes" id="UP000718571">
    <property type="component" value="Unassembled WGS sequence"/>
</dbReference>
<evidence type="ECO:0000313" key="5">
    <source>
        <dbReference type="Proteomes" id="UP000763484"/>
    </source>
</evidence>
<gene>
    <name evidence="2" type="ORF">IHE50_00120</name>
    <name evidence="3" type="ORF">IHE51_00190</name>
</gene>
<dbReference type="GO" id="GO:0051536">
    <property type="term" value="F:iron-sulfur cluster binding"/>
    <property type="evidence" value="ECO:0007669"/>
    <property type="project" value="InterPro"/>
</dbReference>
<evidence type="ECO:0000259" key="1">
    <source>
        <dbReference type="Pfam" id="PF01592"/>
    </source>
</evidence>
<evidence type="ECO:0000313" key="3">
    <source>
        <dbReference type="EMBL" id="MBE5728271.1"/>
    </source>
</evidence>
<dbReference type="CDD" id="cd06664">
    <property type="entry name" value="IscU_like"/>
    <property type="match status" value="1"/>
</dbReference>
<dbReference type="AlphaFoldDB" id="A0A8T3URJ6"/>
<comment type="caution">
    <text evidence="3">The sequence shown here is derived from an EMBL/GenBank/DDBJ whole genome shotgun (WGS) entry which is preliminary data.</text>
</comment>
<evidence type="ECO:0000313" key="2">
    <source>
        <dbReference type="EMBL" id="MBE5727813.1"/>
    </source>
</evidence>
<evidence type="ECO:0000313" key="4">
    <source>
        <dbReference type="Proteomes" id="UP000718571"/>
    </source>
</evidence>
<dbReference type="InterPro" id="IPR002871">
    <property type="entry name" value="NIF_FeS_clus_asmbl_NifU_N"/>
</dbReference>